<dbReference type="Gene3D" id="2.30.29.30">
    <property type="entry name" value="Pleckstrin-homology domain (PH domain)/Phosphotyrosine-binding domain (PTB)"/>
    <property type="match status" value="1"/>
</dbReference>
<keyword evidence="3" id="KW-1185">Reference proteome</keyword>
<reference evidence="2 3" key="1">
    <citation type="submission" date="2021-06" db="EMBL/GenBank/DDBJ databases">
        <authorList>
            <person name="Palmer J.M."/>
        </authorList>
    </citation>
    <scope>NUCLEOTIDE SEQUENCE [LARGE SCALE GENOMIC DNA]</scope>
    <source>
        <strain evidence="3">if_2019</strain>
        <tissue evidence="2">Muscle</tissue>
    </source>
</reference>
<dbReference type="Proteomes" id="UP001482620">
    <property type="component" value="Unassembled WGS sequence"/>
</dbReference>
<feature type="compositionally biased region" description="Basic and acidic residues" evidence="1">
    <location>
        <begin position="9"/>
        <end position="25"/>
    </location>
</feature>
<evidence type="ECO:0000256" key="1">
    <source>
        <dbReference type="SAM" id="MobiDB-lite"/>
    </source>
</evidence>
<organism evidence="2 3">
    <name type="scientific">Ilyodon furcidens</name>
    <name type="common">goldbreast splitfin</name>
    <dbReference type="NCBI Taxonomy" id="33524"/>
    <lineage>
        <taxon>Eukaryota</taxon>
        <taxon>Metazoa</taxon>
        <taxon>Chordata</taxon>
        <taxon>Craniata</taxon>
        <taxon>Vertebrata</taxon>
        <taxon>Euteleostomi</taxon>
        <taxon>Actinopterygii</taxon>
        <taxon>Neopterygii</taxon>
        <taxon>Teleostei</taxon>
        <taxon>Neoteleostei</taxon>
        <taxon>Acanthomorphata</taxon>
        <taxon>Ovalentaria</taxon>
        <taxon>Atherinomorphae</taxon>
        <taxon>Cyprinodontiformes</taxon>
        <taxon>Goodeidae</taxon>
        <taxon>Ilyodon</taxon>
    </lineage>
</organism>
<evidence type="ECO:0000313" key="3">
    <source>
        <dbReference type="Proteomes" id="UP001482620"/>
    </source>
</evidence>
<sequence length="246" mass="27246">MDGLYFEVKPKGGEAQRQQSSEKARHNLTPNHHSCPSLSRLNSAAQSPQKCAGVWERGAPWRGQMGEEEIRYQLTMIGFRVVHHLTTMAMLPWVVAEICRSTKKDSVAGPHHSGGGGGPPSCNNKTVFLCVSASWVRSVSVLAEQLLWDPLTHTVLFECRPHQVTKLIHNSQEPSIFACLVRDSLKCVCYVFQCLDSTKADTVCILTQSVDLSLHLSSTWHEFPKAFVGAAELQLTASRGSTYQKQ</sequence>
<dbReference type="SUPFAM" id="SSF50729">
    <property type="entry name" value="PH domain-like"/>
    <property type="match status" value="1"/>
</dbReference>
<feature type="region of interest" description="Disordered" evidence="1">
    <location>
        <begin position="9"/>
        <end position="35"/>
    </location>
</feature>
<dbReference type="CDD" id="cd00934">
    <property type="entry name" value="PTB"/>
    <property type="match status" value="1"/>
</dbReference>
<gene>
    <name evidence="2" type="ORF">ILYODFUR_019870</name>
</gene>
<comment type="caution">
    <text evidence="2">The sequence shown here is derived from an EMBL/GenBank/DDBJ whole genome shotgun (WGS) entry which is preliminary data.</text>
</comment>
<protein>
    <submittedName>
        <fullName evidence="2">Uncharacterized protein</fullName>
    </submittedName>
</protein>
<proteinExistence type="predicted"/>
<evidence type="ECO:0000313" key="2">
    <source>
        <dbReference type="EMBL" id="MEQ2248518.1"/>
    </source>
</evidence>
<dbReference type="InterPro" id="IPR011993">
    <property type="entry name" value="PH-like_dom_sf"/>
</dbReference>
<name>A0ABV0UWF6_9TELE</name>
<dbReference type="EMBL" id="JAHRIQ010083112">
    <property type="protein sequence ID" value="MEQ2248518.1"/>
    <property type="molecule type" value="Genomic_DNA"/>
</dbReference>
<accession>A0ABV0UWF6</accession>